<evidence type="ECO:0000256" key="2">
    <source>
        <dbReference type="ARBA" id="ARBA00004752"/>
    </source>
</evidence>
<dbReference type="PANTHER" id="PTHR43692">
    <property type="entry name" value="UDP-N-ACETYLMURAMOYLALANINE--D-GLUTAMATE LIGASE"/>
    <property type="match status" value="1"/>
</dbReference>
<keyword evidence="3 7" id="KW-0963">Cytoplasm</keyword>
<evidence type="ECO:0000256" key="1">
    <source>
        <dbReference type="ARBA" id="ARBA00004496"/>
    </source>
</evidence>
<dbReference type="Pfam" id="PF08245">
    <property type="entry name" value="Mur_ligase_M"/>
    <property type="match status" value="1"/>
</dbReference>
<feature type="domain" description="Mur ligase central" evidence="10">
    <location>
        <begin position="117"/>
        <end position="301"/>
    </location>
</feature>
<comment type="function">
    <text evidence="7 8">Cell wall formation. Catalyzes the addition of glutamate to the nucleotide precursor UDP-N-acetylmuramoyl-L-alanine (UMA).</text>
</comment>
<dbReference type="Pfam" id="PF21799">
    <property type="entry name" value="MurD-like_N"/>
    <property type="match status" value="1"/>
</dbReference>
<name>A0ABM7WTF4_9BACT</name>
<dbReference type="GO" id="GO:0016874">
    <property type="term" value="F:ligase activity"/>
    <property type="evidence" value="ECO:0007669"/>
    <property type="project" value="UniProtKB-KW"/>
</dbReference>
<dbReference type="SUPFAM" id="SSF53244">
    <property type="entry name" value="MurD-like peptide ligases, peptide-binding domain"/>
    <property type="match status" value="1"/>
</dbReference>
<comment type="subcellular location">
    <subcellularLocation>
        <location evidence="1 7 8">Cytoplasm</location>
    </subcellularLocation>
</comment>
<dbReference type="EC" id="6.3.2.9" evidence="7 8"/>
<dbReference type="InterPro" id="IPR005762">
    <property type="entry name" value="MurD"/>
</dbReference>
<dbReference type="Proteomes" id="UP001162891">
    <property type="component" value="Chromosome"/>
</dbReference>
<dbReference type="RefSeq" id="WP_248360374.1">
    <property type="nucleotide sequence ID" value="NZ_AP025591.1"/>
</dbReference>
<protein>
    <recommendedName>
        <fullName evidence="7 8">UDP-N-acetylmuramoylalanine--D-glutamate ligase</fullName>
        <ecNumber evidence="7 8">6.3.2.9</ecNumber>
    </recommendedName>
    <alternativeName>
        <fullName evidence="7">D-glutamic acid-adding enzyme</fullName>
    </alternativeName>
    <alternativeName>
        <fullName evidence="7">UDP-N-acetylmuramoyl-L-alanyl-D-glutamate synthetase</fullName>
    </alternativeName>
</protein>
<evidence type="ECO:0000256" key="6">
    <source>
        <dbReference type="ARBA" id="ARBA00022840"/>
    </source>
</evidence>
<proteinExistence type="inferred from homology"/>
<dbReference type="EMBL" id="AP025591">
    <property type="protein sequence ID" value="BDG02686.1"/>
    <property type="molecule type" value="Genomic_DNA"/>
</dbReference>
<evidence type="ECO:0000256" key="8">
    <source>
        <dbReference type="RuleBase" id="RU003664"/>
    </source>
</evidence>
<dbReference type="Gene3D" id="3.40.50.720">
    <property type="entry name" value="NAD(P)-binding Rossmann-like Domain"/>
    <property type="match status" value="1"/>
</dbReference>
<dbReference type="InterPro" id="IPR036615">
    <property type="entry name" value="Mur_ligase_C_dom_sf"/>
</dbReference>
<dbReference type="HAMAP" id="MF_00639">
    <property type="entry name" value="MurD"/>
    <property type="match status" value="1"/>
</dbReference>
<dbReference type="PANTHER" id="PTHR43692:SF1">
    <property type="entry name" value="UDP-N-ACETYLMURAMOYLALANINE--D-GLUTAMATE LIGASE"/>
    <property type="match status" value="1"/>
</dbReference>
<feature type="binding site" evidence="7">
    <location>
        <begin position="119"/>
        <end position="125"/>
    </location>
    <ligand>
        <name>ATP</name>
        <dbReference type="ChEBI" id="CHEBI:30616"/>
    </ligand>
</feature>
<dbReference type="InterPro" id="IPR036565">
    <property type="entry name" value="Mur-like_cat_sf"/>
</dbReference>
<keyword evidence="7 8" id="KW-0131">Cell cycle</keyword>
<gene>
    <name evidence="7 11" type="primary">murD</name>
    <name evidence="11" type="ORF">AMOR_16820</name>
</gene>
<keyword evidence="7 8" id="KW-0573">Peptidoglycan synthesis</keyword>
<dbReference type="InterPro" id="IPR004101">
    <property type="entry name" value="Mur_ligase_C"/>
</dbReference>
<evidence type="ECO:0000256" key="5">
    <source>
        <dbReference type="ARBA" id="ARBA00022741"/>
    </source>
</evidence>
<organism evidence="11 12">
    <name type="scientific">Anaeromyxobacter oryzae</name>
    <dbReference type="NCBI Taxonomy" id="2918170"/>
    <lineage>
        <taxon>Bacteria</taxon>
        <taxon>Pseudomonadati</taxon>
        <taxon>Myxococcota</taxon>
        <taxon>Myxococcia</taxon>
        <taxon>Myxococcales</taxon>
        <taxon>Cystobacterineae</taxon>
        <taxon>Anaeromyxobacteraceae</taxon>
        <taxon>Anaeromyxobacter</taxon>
    </lineage>
</organism>
<keyword evidence="5 7" id="KW-0547">Nucleotide-binding</keyword>
<reference evidence="12" key="1">
    <citation type="journal article" date="2022" name="Int. J. Syst. Evol. Microbiol.">
        <title>Anaeromyxobacter oryzae sp. nov., Anaeromyxobacter diazotrophicus sp. nov. and Anaeromyxobacter paludicola sp. nov., isolated from paddy soils.</title>
        <authorList>
            <person name="Itoh H."/>
            <person name="Xu Z."/>
            <person name="Mise K."/>
            <person name="Masuda Y."/>
            <person name="Ushijima N."/>
            <person name="Hayakawa C."/>
            <person name="Shiratori Y."/>
            <person name="Senoo K."/>
        </authorList>
    </citation>
    <scope>NUCLEOTIDE SEQUENCE [LARGE SCALE GENOMIC DNA]</scope>
    <source>
        <strain evidence="12">Red232</strain>
    </source>
</reference>
<evidence type="ECO:0000259" key="9">
    <source>
        <dbReference type="Pfam" id="PF02875"/>
    </source>
</evidence>
<keyword evidence="7 8" id="KW-0132">Cell division</keyword>
<evidence type="ECO:0000256" key="3">
    <source>
        <dbReference type="ARBA" id="ARBA00022490"/>
    </source>
</evidence>
<dbReference type="Gene3D" id="3.90.190.20">
    <property type="entry name" value="Mur ligase, C-terminal domain"/>
    <property type="match status" value="1"/>
</dbReference>
<keyword evidence="4 7" id="KW-0436">Ligase</keyword>
<evidence type="ECO:0000256" key="7">
    <source>
        <dbReference type="HAMAP-Rule" id="MF_00639"/>
    </source>
</evidence>
<keyword evidence="7 8" id="KW-0133">Cell shape</keyword>
<comment type="similarity">
    <text evidence="7">Belongs to the MurCDEF family.</text>
</comment>
<dbReference type="SUPFAM" id="SSF53623">
    <property type="entry name" value="MurD-like peptide ligases, catalytic domain"/>
    <property type="match status" value="1"/>
</dbReference>
<keyword evidence="12" id="KW-1185">Reference proteome</keyword>
<evidence type="ECO:0000256" key="4">
    <source>
        <dbReference type="ARBA" id="ARBA00022598"/>
    </source>
</evidence>
<dbReference type="Gene3D" id="3.40.1190.10">
    <property type="entry name" value="Mur-like, catalytic domain"/>
    <property type="match status" value="1"/>
</dbReference>
<sequence length="463" mass="48425">MSRPELKGRRVTVVGLAKSGVAAARLCAREGARVTVTDRREEKDLAAALAALGPDVRRRLGGHDLQDFEAAELVVVSPGVPLANPELRAARARGVPVWGEVELAWRFLPPGTPVVGITGTNGKSTTTALTGALLARDRRTFTGGNLGTPLCEHVLSGAPADAVVAELSSFQLEGIDRLRARVAAILNVTPDHLDRYPDVDAYAAAKARLFSRQEPGDAAIANARDDRAMAMAGASRGERYTFGFGEAAPCGARTADGEPGAAGAAIWVAPSGRAPERYLLRNRALRGRHNRENAMAAILCARLMGVPGDAVQAGLDAFPGLPHRLELVAEKGGVEWVNDSKATNVDSTFVGLAAFPAGAPRVVLIMGGRGKRAPYAPLAPLFAGRVKALLTIGEDAPAIERELGGLAPTEGCGTLAGAARRAGVLAGPGDVVLLSPACASYDQFANYEERGEAFRRLAKEHAR</sequence>
<dbReference type="Pfam" id="PF02875">
    <property type="entry name" value="Mur_ligase_C"/>
    <property type="match status" value="1"/>
</dbReference>
<keyword evidence="7 8" id="KW-0961">Cell wall biogenesis/degradation</keyword>
<accession>A0ABM7WTF4</accession>
<keyword evidence="6 7" id="KW-0067">ATP-binding</keyword>
<comment type="pathway">
    <text evidence="2 7 8">Cell wall biogenesis; peptidoglycan biosynthesis.</text>
</comment>
<evidence type="ECO:0000259" key="10">
    <source>
        <dbReference type="Pfam" id="PF08245"/>
    </source>
</evidence>
<evidence type="ECO:0000313" key="12">
    <source>
        <dbReference type="Proteomes" id="UP001162891"/>
    </source>
</evidence>
<evidence type="ECO:0000313" key="11">
    <source>
        <dbReference type="EMBL" id="BDG02686.1"/>
    </source>
</evidence>
<dbReference type="SUPFAM" id="SSF51984">
    <property type="entry name" value="MurCD N-terminal domain"/>
    <property type="match status" value="1"/>
</dbReference>
<dbReference type="InterPro" id="IPR013221">
    <property type="entry name" value="Mur_ligase_cen"/>
</dbReference>
<feature type="domain" description="Mur ligase C-terminal" evidence="9">
    <location>
        <begin position="323"/>
        <end position="438"/>
    </location>
</feature>
<dbReference type="NCBIfam" id="TIGR01087">
    <property type="entry name" value="murD"/>
    <property type="match status" value="1"/>
</dbReference>
<comment type="catalytic activity">
    <reaction evidence="7 8">
        <text>UDP-N-acetyl-alpha-D-muramoyl-L-alanine + D-glutamate + ATP = UDP-N-acetyl-alpha-D-muramoyl-L-alanyl-D-glutamate + ADP + phosphate + H(+)</text>
        <dbReference type="Rhea" id="RHEA:16429"/>
        <dbReference type="ChEBI" id="CHEBI:15378"/>
        <dbReference type="ChEBI" id="CHEBI:29986"/>
        <dbReference type="ChEBI" id="CHEBI:30616"/>
        <dbReference type="ChEBI" id="CHEBI:43474"/>
        <dbReference type="ChEBI" id="CHEBI:83898"/>
        <dbReference type="ChEBI" id="CHEBI:83900"/>
        <dbReference type="ChEBI" id="CHEBI:456216"/>
        <dbReference type="EC" id="6.3.2.9"/>
    </reaction>
</comment>